<evidence type="ECO:0000256" key="6">
    <source>
        <dbReference type="ARBA" id="ARBA00022888"/>
    </source>
</evidence>
<dbReference type="GO" id="GO:0005524">
    <property type="term" value="F:ATP binding"/>
    <property type="evidence" value="ECO:0007669"/>
    <property type="project" value="UniProtKB-KW"/>
</dbReference>
<dbReference type="KEGG" id="pswu:SY83_20240"/>
<accession>A0A172TMW6</accession>
<dbReference type="PANTHER" id="PTHR43284:SF1">
    <property type="entry name" value="ASPARAGINE SYNTHETASE"/>
    <property type="match status" value="1"/>
</dbReference>
<evidence type="ECO:0000256" key="8">
    <source>
        <dbReference type="ARBA" id="ARBA00048741"/>
    </source>
</evidence>
<dbReference type="InterPro" id="IPR017932">
    <property type="entry name" value="GATase_2_dom"/>
</dbReference>
<dbReference type="AlphaFoldDB" id="A0A172TMW6"/>
<comment type="pathway">
    <text evidence="1">Amino-acid biosynthesis; L-asparagine biosynthesis; L-asparagine from L-aspartate (L-Gln route): step 1/1.</text>
</comment>
<dbReference type="PATRIC" id="fig|1178515.4.peg.4094"/>
<dbReference type="OrthoDB" id="9763290at2"/>
<evidence type="ECO:0000256" key="9">
    <source>
        <dbReference type="PIRSR" id="PIRSR001589-1"/>
    </source>
</evidence>
<dbReference type="PANTHER" id="PTHR43284">
    <property type="entry name" value="ASPARAGINE SYNTHETASE (GLUTAMINE-HYDROLYZING)"/>
    <property type="match status" value="1"/>
</dbReference>
<evidence type="ECO:0000313" key="14">
    <source>
        <dbReference type="Proteomes" id="UP000076927"/>
    </source>
</evidence>
<dbReference type="GO" id="GO:0006529">
    <property type="term" value="P:asparagine biosynthetic process"/>
    <property type="evidence" value="ECO:0007669"/>
    <property type="project" value="UniProtKB-KW"/>
</dbReference>
<dbReference type="InterPro" id="IPR014729">
    <property type="entry name" value="Rossmann-like_a/b/a_fold"/>
</dbReference>
<dbReference type="SUPFAM" id="SSF52402">
    <property type="entry name" value="Adenine nucleotide alpha hydrolases-like"/>
    <property type="match status" value="1"/>
</dbReference>
<gene>
    <name evidence="13" type="ORF">SY83_20240</name>
</gene>
<dbReference type="GO" id="GO:0004066">
    <property type="term" value="F:asparagine synthase (glutamine-hydrolyzing) activity"/>
    <property type="evidence" value="ECO:0007669"/>
    <property type="project" value="UniProtKB-EC"/>
</dbReference>
<dbReference type="NCBIfam" id="TIGR01536">
    <property type="entry name" value="asn_synth_AEB"/>
    <property type="match status" value="1"/>
</dbReference>
<keyword evidence="5 10" id="KW-0067">ATP-binding</keyword>
<keyword evidence="9" id="KW-0028">Amino-acid biosynthesis</keyword>
<feature type="binding site" evidence="10">
    <location>
        <position position="100"/>
    </location>
    <ligand>
        <name>L-glutamine</name>
        <dbReference type="ChEBI" id="CHEBI:58359"/>
    </ligand>
</feature>
<proteinExistence type="inferred from homology"/>
<evidence type="ECO:0000256" key="7">
    <source>
        <dbReference type="ARBA" id="ARBA00022962"/>
    </source>
</evidence>
<evidence type="ECO:0000256" key="1">
    <source>
        <dbReference type="ARBA" id="ARBA00005187"/>
    </source>
</evidence>
<evidence type="ECO:0000256" key="4">
    <source>
        <dbReference type="ARBA" id="ARBA00022741"/>
    </source>
</evidence>
<dbReference type="STRING" id="1178515.SY83_20240"/>
<feature type="site" description="Important for beta-aspartyl-AMP intermediate formation" evidence="11">
    <location>
        <position position="360"/>
    </location>
</feature>
<dbReference type="CDD" id="cd00712">
    <property type="entry name" value="AsnB"/>
    <property type="match status" value="1"/>
</dbReference>
<reference evidence="13 14" key="1">
    <citation type="submission" date="2015-01" db="EMBL/GenBank/DDBJ databases">
        <title>Paenibacillus swuensis/DY6/whole genome sequencing.</title>
        <authorList>
            <person name="Kim M.K."/>
            <person name="Srinivasan S."/>
            <person name="Lee J.-J."/>
        </authorList>
    </citation>
    <scope>NUCLEOTIDE SEQUENCE [LARGE SCALE GENOMIC DNA]</scope>
    <source>
        <strain evidence="13 14">DY6</strain>
    </source>
</reference>
<dbReference type="InterPro" id="IPR051786">
    <property type="entry name" value="ASN_synthetase/amidase"/>
</dbReference>
<evidence type="ECO:0000313" key="13">
    <source>
        <dbReference type="EMBL" id="ANE48234.1"/>
    </source>
</evidence>
<dbReference type="InterPro" id="IPR029055">
    <property type="entry name" value="Ntn_hydrolases_N"/>
</dbReference>
<dbReference type="InterPro" id="IPR001962">
    <property type="entry name" value="Asn_synthase"/>
</dbReference>
<evidence type="ECO:0000256" key="10">
    <source>
        <dbReference type="PIRSR" id="PIRSR001589-2"/>
    </source>
</evidence>
<evidence type="ECO:0000256" key="11">
    <source>
        <dbReference type="PIRSR" id="PIRSR001589-3"/>
    </source>
</evidence>
<dbReference type="Gene3D" id="3.40.50.620">
    <property type="entry name" value="HUPs"/>
    <property type="match status" value="1"/>
</dbReference>
<feature type="binding site" evidence="10">
    <location>
        <position position="286"/>
    </location>
    <ligand>
        <name>ATP</name>
        <dbReference type="ChEBI" id="CHEBI:30616"/>
    </ligand>
</feature>
<keyword evidence="4 10" id="KW-0547">Nucleotide-binding</keyword>
<dbReference type="Gene3D" id="3.60.20.10">
    <property type="entry name" value="Glutamine Phosphoribosylpyrophosphate, subunit 1, domain 1"/>
    <property type="match status" value="1"/>
</dbReference>
<keyword evidence="7 9" id="KW-0315">Glutamine amidotransferase</keyword>
<dbReference type="CDD" id="cd01991">
    <property type="entry name" value="Asn_synthase_B_C"/>
    <property type="match status" value="1"/>
</dbReference>
<feature type="binding site" evidence="10">
    <location>
        <begin position="358"/>
        <end position="359"/>
    </location>
    <ligand>
        <name>ATP</name>
        <dbReference type="ChEBI" id="CHEBI:30616"/>
    </ligand>
</feature>
<dbReference type="PROSITE" id="PS51278">
    <property type="entry name" value="GATASE_TYPE_2"/>
    <property type="match status" value="1"/>
</dbReference>
<name>A0A172TMW6_9BACL</name>
<feature type="domain" description="Glutamine amidotransferase type-2" evidence="12">
    <location>
        <begin position="2"/>
        <end position="213"/>
    </location>
</feature>
<dbReference type="InterPro" id="IPR006426">
    <property type="entry name" value="Asn_synth_AEB"/>
</dbReference>
<dbReference type="EC" id="6.3.5.4" evidence="3"/>
<evidence type="ECO:0000256" key="3">
    <source>
        <dbReference type="ARBA" id="ARBA00012737"/>
    </source>
</evidence>
<evidence type="ECO:0000256" key="5">
    <source>
        <dbReference type="ARBA" id="ARBA00022840"/>
    </source>
</evidence>
<keyword evidence="6 9" id="KW-0061">Asparagine biosynthesis</keyword>
<dbReference type="RefSeq" id="WP_068609827.1">
    <property type="nucleotide sequence ID" value="NZ_CP011388.1"/>
</dbReference>
<dbReference type="SUPFAM" id="SSF56235">
    <property type="entry name" value="N-terminal nucleophile aminohydrolases (Ntn hydrolases)"/>
    <property type="match status" value="1"/>
</dbReference>
<dbReference type="Pfam" id="PF00733">
    <property type="entry name" value="Asn_synthase"/>
    <property type="match status" value="1"/>
</dbReference>
<organism evidence="13 14">
    <name type="scientific">Paenibacillus swuensis</name>
    <dbReference type="NCBI Taxonomy" id="1178515"/>
    <lineage>
        <taxon>Bacteria</taxon>
        <taxon>Bacillati</taxon>
        <taxon>Bacillota</taxon>
        <taxon>Bacilli</taxon>
        <taxon>Bacillales</taxon>
        <taxon>Paenibacillaceae</taxon>
        <taxon>Paenibacillus</taxon>
    </lineage>
</organism>
<evidence type="ECO:0000259" key="12">
    <source>
        <dbReference type="PROSITE" id="PS51278"/>
    </source>
</evidence>
<dbReference type="GO" id="GO:0005829">
    <property type="term" value="C:cytosol"/>
    <property type="evidence" value="ECO:0007669"/>
    <property type="project" value="TreeGrafter"/>
</dbReference>
<keyword evidence="14" id="KW-1185">Reference proteome</keyword>
<dbReference type="Pfam" id="PF13537">
    <property type="entry name" value="GATase_7"/>
    <property type="match status" value="1"/>
</dbReference>
<feature type="active site" description="For GATase activity" evidence="9">
    <location>
        <position position="2"/>
    </location>
</feature>
<evidence type="ECO:0000256" key="2">
    <source>
        <dbReference type="ARBA" id="ARBA00005752"/>
    </source>
</evidence>
<comment type="similarity">
    <text evidence="2">Belongs to the asparagine synthetase family.</text>
</comment>
<protein>
    <recommendedName>
        <fullName evidence="3">asparagine synthase (glutamine-hydrolyzing)</fullName>
        <ecNumber evidence="3">6.3.5.4</ecNumber>
    </recommendedName>
</protein>
<dbReference type="Proteomes" id="UP000076927">
    <property type="component" value="Chromosome"/>
</dbReference>
<dbReference type="EMBL" id="CP011388">
    <property type="protein sequence ID" value="ANE48234.1"/>
    <property type="molecule type" value="Genomic_DNA"/>
</dbReference>
<dbReference type="InterPro" id="IPR033738">
    <property type="entry name" value="AsnB_N"/>
</dbReference>
<comment type="catalytic activity">
    <reaction evidence="8">
        <text>L-aspartate + L-glutamine + ATP + H2O = L-asparagine + L-glutamate + AMP + diphosphate + H(+)</text>
        <dbReference type="Rhea" id="RHEA:12228"/>
        <dbReference type="ChEBI" id="CHEBI:15377"/>
        <dbReference type="ChEBI" id="CHEBI:15378"/>
        <dbReference type="ChEBI" id="CHEBI:29985"/>
        <dbReference type="ChEBI" id="CHEBI:29991"/>
        <dbReference type="ChEBI" id="CHEBI:30616"/>
        <dbReference type="ChEBI" id="CHEBI:33019"/>
        <dbReference type="ChEBI" id="CHEBI:58048"/>
        <dbReference type="ChEBI" id="CHEBI:58359"/>
        <dbReference type="ChEBI" id="CHEBI:456215"/>
        <dbReference type="EC" id="6.3.5.4"/>
    </reaction>
</comment>
<dbReference type="PIRSF" id="PIRSF001589">
    <property type="entry name" value="Asn_synthetase_glu-h"/>
    <property type="match status" value="1"/>
</dbReference>
<sequence>MCGIAGIVYFNPDRKPSYNMLQKMTNTMTHRGPDQNGIQIHEQVGLAFNRLSILDLEQGAQPMPNEDSSIWLVFNGEIYNYQSLRMQLEDKGHIFRTHTDSEVILHLYEEYKEKCLEHLQGMFSFAIWNIETQELFAARDHFGVKPFYYYQDKDQFIFASEIKSILTVDDVIPMVNANSLMHYLTFQYVPHPETMFEGIRKLEPGYYIHINKSGKVTKQPYWAPAFEPENRPIETFIEELRHSLKKSVKDHMHSEVPLGCFLSGGIDSSSIASYVSMDRSLKTFSVGFAGEHNETVYAAETAAAIGSEHYEELISPEVFFADTLEAVWHMDEPIADPAAIPTFRLSKLAREQVTVVLSGEGADELFGGYGIYREPSSLRPISWVPDGLKSGLERLLRQTPGSFYGKNYLLRGLTPLEGRFVGNAKIFSEDEKKHLVLNQQDWLKPWVVSQELTRPIYEKFAHLDEVSQMQTIDLNFWLPNDILMVSDKMSMAHSLELRVPFLDKNVFEIARKIPHNYRLAQGTTKYVLRKAMEGIVPDHVLSRPKLGFPVPLRKWLHTEWGDQMLEQIKGSGSDEWFRMEEVKAMLNKHRNGQGDYSRKLWTIYIFSLWHATYIKPTQIA</sequence>